<protein>
    <submittedName>
        <fullName evidence="1">Uncharacterized protein</fullName>
    </submittedName>
</protein>
<dbReference type="AlphaFoldDB" id="A0A0A9FIA1"/>
<reference evidence="1" key="1">
    <citation type="submission" date="2014-09" db="EMBL/GenBank/DDBJ databases">
        <authorList>
            <person name="Magalhaes I.L.F."/>
            <person name="Oliveira U."/>
            <person name="Santos F.R."/>
            <person name="Vidigal T.H.D.A."/>
            <person name="Brescovit A.D."/>
            <person name="Santos A.J."/>
        </authorList>
    </citation>
    <scope>NUCLEOTIDE SEQUENCE</scope>
    <source>
        <tissue evidence="1">Shoot tissue taken approximately 20 cm above the soil surface</tissue>
    </source>
</reference>
<sequence length="98" mass="11054">MFIALIIVASMGSSDLSHIAYSGNMHFVLVSFIPPLSCNKIMCVIQEPPWSASLLGPPCPWTAHQDHRQAWKDCWCLEEEINRPTLKGTACWLIFRVP</sequence>
<organism evidence="1">
    <name type="scientific">Arundo donax</name>
    <name type="common">Giant reed</name>
    <name type="synonym">Donax arundinaceus</name>
    <dbReference type="NCBI Taxonomy" id="35708"/>
    <lineage>
        <taxon>Eukaryota</taxon>
        <taxon>Viridiplantae</taxon>
        <taxon>Streptophyta</taxon>
        <taxon>Embryophyta</taxon>
        <taxon>Tracheophyta</taxon>
        <taxon>Spermatophyta</taxon>
        <taxon>Magnoliopsida</taxon>
        <taxon>Liliopsida</taxon>
        <taxon>Poales</taxon>
        <taxon>Poaceae</taxon>
        <taxon>PACMAD clade</taxon>
        <taxon>Arundinoideae</taxon>
        <taxon>Arundineae</taxon>
        <taxon>Arundo</taxon>
    </lineage>
</organism>
<dbReference type="EMBL" id="GBRH01186937">
    <property type="protein sequence ID" value="JAE10959.1"/>
    <property type="molecule type" value="Transcribed_RNA"/>
</dbReference>
<reference evidence="1" key="2">
    <citation type="journal article" date="2015" name="Data Brief">
        <title>Shoot transcriptome of the giant reed, Arundo donax.</title>
        <authorList>
            <person name="Barrero R.A."/>
            <person name="Guerrero F.D."/>
            <person name="Moolhuijzen P."/>
            <person name="Goolsby J.A."/>
            <person name="Tidwell J."/>
            <person name="Bellgard S.E."/>
            <person name="Bellgard M.I."/>
        </authorList>
    </citation>
    <scope>NUCLEOTIDE SEQUENCE</scope>
    <source>
        <tissue evidence="1">Shoot tissue taken approximately 20 cm above the soil surface</tissue>
    </source>
</reference>
<name>A0A0A9FIA1_ARUDO</name>
<proteinExistence type="predicted"/>
<evidence type="ECO:0000313" key="1">
    <source>
        <dbReference type="EMBL" id="JAE10959.1"/>
    </source>
</evidence>
<accession>A0A0A9FIA1</accession>